<keyword evidence="4" id="KW-0804">Transcription</keyword>
<dbReference type="AlphaFoldDB" id="A0A517ZM03"/>
<reference evidence="6 7" key="1">
    <citation type="submission" date="2019-02" db="EMBL/GenBank/DDBJ databases">
        <title>Deep-cultivation of Planctomycetes and their phenomic and genomic characterization uncovers novel biology.</title>
        <authorList>
            <person name="Wiegand S."/>
            <person name="Jogler M."/>
            <person name="Boedeker C."/>
            <person name="Pinto D."/>
            <person name="Vollmers J."/>
            <person name="Rivas-Marin E."/>
            <person name="Kohn T."/>
            <person name="Peeters S.H."/>
            <person name="Heuer A."/>
            <person name="Rast P."/>
            <person name="Oberbeckmann S."/>
            <person name="Bunk B."/>
            <person name="Jeske O."/>
            <person name="Meyerdierks A."/>
            <person name="Storesund J.E."/>
            <person name="Kallscheuer N."/>
            <person name="Luecker S."/>
            <person name="Lage O.M."/>
            <person name="Pohl T."/>
            <person name="Merkel B.J."/>
            <person name="Hornburger P."/>
            <person name="Mueller R.-W."/>
            <person name="Bruemmer F."/>
            <person name="Labrenz M."/>
            <person name="Spormann A.M."/>
            <person name="Op den Camp H."/>
            <person name="Overmann J."/>
            <person name="Amann R."/>
            <person name="Jetten M.S.M."/>
            <person name="Mascher T."/>
            <person name="Medema M.H."/>
            <person name="Devos D.P."/>
            <person name="Kaster A.-K."/>
            <person name="Ovreas L."/>
            <person name="Rohde M."/>
            <person name="Galperin M.Y."/>
            <person name="Jogler C."/>
        </authorList>
    </citation>
    <scope>NUCLEOTIDE SEQUENCE [LARGE SCALE GENOMIC DNA]</scope>
    <source>
        <strain evidence="6 7">Mal52</strain>
    </source>
</reference>
<dbReference type="Pfam" id="PF07638">
    <property type="entry name" value="Sigma70_ECF"/>
    <property type="match status" value="1"/>
</dbReference>
<evidence type="ECO:0000256" key="3">
    <source>
        <dbReference type="ARBA" id="ARBA00023125"/>
    </source>
</evidence>
<dbReference type="InterPro" id="IPR053812">
    <property type="entry name" value="HTH_Sigma70_ECF-like"/>
</dbReference>
<gene>
    <name evidence="6" type="ORF">Mal52_19770</name>
</gene>
<evidence type="ECO:0000259" key="5">
    <source>
        <dbReference type="Pfam" id="PF07638"/>
    </source>
</evidence>
<dbReference type="GO" id="GO:0003677">
    <property type="term" value="F:DNA binding"/>
    <property type="evidence" value="ECO:0007669"/>
    <property type="project" value="UniProtKB-KW"/>
</dbReference>
<evidence type="ECO:0000256" key="1">
    <source>
        <dbReference type="ARBA" id="ARBA00023015"/>
    </source>
</evidence>
<dbReference type="InterPro" id="IPR013325">
    <property type="entry name" value="RNA_pol_sigma_r2"/>
</dbReference>
<dbReference type="InterPro" id="IPR039425">
    <property type="entry name" value="RNA_pol_sigma-70-like"/>
</dbReference>
<keyword evidence="3" id="KW-0238">DNA-binding</keyword>
<proteinExistence type="predicted"/>
<dbReference type="PANTHER" id="PTHR43133">
    <property type="entry name" value="RNA POLYMERASE ECF-TYPE SIGMA FACTO"/>
    <property type="match status" value="1"/>
</dbReference>
<keyword evidence="7" id="KW-1185">Reference proteome</keyword>
<sequence length="193" mass="22472">MTENSTDLVDRWRGGDQDAATQLHQRYGERLVMLARKRLSNKFQGRLDPEDVVQSVFRTMFRRTQAGSFEFQKDDDFWKLMVTITLNKVRNKVRGKKRDPDRERNQFDDTLAAVMCRDPGTLDLVAFTDFLGEIQKRLSPIEQQLLTLRLEGYTQEEIAEQNEVDVRTVRRRLTSIREKVSSMAAESGDIDIV</sequence>
<evidence type="ECO:0000256" key="4">
    <source>
        <dbReference type="ARBA" id="ARBA00023163"/>
    </source>
</evidence>
<evidence type="ECO:0000256" key="2">
    <source>
        <dbReference type="ARBA" id="ARBA00023082"/>
    </source>
</evidence>
<dbReference type="Gene3D" id="1.10.1740.10">
    <property type="match status" value="1"/>
</dbReference>
<dbReference type="SUPFAM" id="SSF46894">
    <property type="entry name" value="C-terminal effector domain of the bipartite response regulators"/>
    <property type="match status" value="1"/>
</dbReference>
<dbReference type="NCBIfam" id="TIGR02937">
    <property type="entry name" value="sigma70-ECF"/>
    <property type="match status" value="1"/>
</dbReference>
<dbReference type="EMBL" id="CP036276">
    <property type="protein sequence ID" value="QDU43501.1"/>
    <property type="molecule type" value="Genomic_DNA"/>
</dbReference>
<dbReference type="Gene3D" id="1.10.10.10">
    <property type="entry name" value="Winged helix-like DNA-binding domain superfamily/Winged helix DNA-binding domain"/>
    <property type="match status" value="1"/>
</dbReference>
<dbReference type="InterPro" id="IPR036388">
    <property type="entry name" value="WH-like_DNA-bd_sf"/>
</dbReference>
<evidence type="ECO:0000313" key="7">
    <source>
        <dbReference type="Proteomes" id="UP000319383"/>
    </source>
</evidence>
<dbReference type="SUPFAM" id="SSF88946">
    <property type="entry name" value="Sigma2 domain of RNA polymerase sigma factors"/>
    <property type="match status" value="1"/>
</dbReference>
<dbReference type="Proteomes" id="UP000319383">
    <property type="component" value="Chromosome"/>
</dbReference>
<keyword evidence="2" id="KW-0731">Sigma factor</keyword>
<evidence type="ECO:0000313" key="6">
    <source>
        <dbReference type="EMBL" id="QDU43501.1"/>
    </source>
</evidence>
<accession>A0A517ZM03</accession>
<dbReference type="InterPro" id="IPR014284">
    <property type="entry name" value="RNA_pol_sigma-70_dom"/>
</dbReference>
<dbReference type="GO" id="GO:0016987">
    <property type="term" value="F:sigma factor activity"/>
    <property type="evidence" value="ECO:0007669"/>
    <property type="project" value="UniProtKB-KW"/>
</dbReference>
<dbReference type="PANTHER" id="PTHR43133:SF8">
    <property type="entry name" value="RNA POLYMERASE SIGMA FACTOR HI_1459-RELATED"/>
    <property type="match status" value="1"/>
</dbReference>
<dbReference type="InterPro" id="IPR016032">
    <property type="entry name" value="Sig_transdc_resp-reg_C-effctor"/>
</dbReference>
<dbReference type="KEGG" id="sdyn:Mal52_19770"/>
<keyword evidence="1" id="KW-0805">Transcription regulation</keyword>
<name>A0A517ZM03_9PLAN</name>
<feature type="domain" description="RNA polymerase sigma-70 ECF-like HTH" evidence="5">
    <location>
        <begin position="4"/>
        <end position="181"/>
    </location>
</feature>
<organism evidence="6 7">
    <name type="scientific">Symmachiella dynata</name>
    <dbReference type="NCBI Taxonomy" id="2527995"/>
    <lineage>
        <taxon>Bacteria</taxon>
        <taxon>Pseudomonadati</taxon>
        <taxon>Planctomycetota</taxon>
        <taxon>Planctomycetia</taxon>
        <taxon>Planctomycetales</taxon>
        <taxon>Planctomycetaceae</taxon>
        <taxon>Symmachiella</taxon>
    </lineage>
</organism>
<protein>
    <submittedName>
        <fullName evidence="6">RNA polymerase sigma factor RpoE</fullName>
    </submittedName>
</protein>
<dbReference type="RefSeq" id="WP_145375606.1">
    <property type="nucleotide sequence ID" value="NZ_CAXBED010000143.1"/>
</dbReference>
<dbReference type="GO" id="GO:0006352">
    <property type="term" value="P:DNA-templated transcription initiation"/>
    <property type="evidence" value="ECO:0007669"/>
    <property type="project" value="InterPro"/>
</dbReference>